<proteinExistence type="predicted"/>
<dbReference type="PROSITE" id="PS51186">
    <property type="entry name" value="GNAT"/>
    <property type="match status" value="1"/>
</dbReference>
<name>A0ABN2ZU12_9ACTN</name>
<keyword evidence="3" id="KW-1185">Reference proteome</keyword>
<gene>
    <name evidence="2" type="ORF">GCM10009844_24720</name>
</gene>
<protein>
    <recommendedName>
        <fullName evidence="1">N-acetyltransferase domain-containing protein</fullName>
    </recommendedName>
</protein>
<dbReference type="Gene3D" id="3.40.630.30">
    <property type="match status" value="1"/>
</dbReference>
<reference evidence="2 3" key="1">
    <citation type="journal article" date="2019" name="Int. J. Syst. Evol. Microbiol.">
        <title>The Global Catalogue of Microorganisms (GCM) 10K type strain sequencing project: providing services to taxonomists for standard genome sequencing and annotation.</title>
        <authorList>
            <consortium name="The Broad Institute Genomics Platform"/>
            <consortium name="The Broad Institute Genome Sequencing Center for Infectious Disease"/>
            <person name="Wu L."/>
            <person name="Ma J."/>
        </authorList>
    </citation>
    <scope>NUCLEOTIDE SEQUENCE [LARGE SCALE GENOMIC DNA]</scope>
    <source>
        <strain evidence="2 3">JCM 16022</strain>
    </source>
</reference>
<dbReference type="InterPro" id="IPR000182">
    <property type="entry name" value="GNAT_dom"/>
</dbReference>
<evidence type="ECO:0000313" key="3">
    <source>
        <dbReference type="Proteomes" id="UP001501771"/>
    </source>
</evidence>
<evidence type="ECO:0000259" key="1">
    <source>
        <dbReference type="PROSITE" id="PS51186"/>
    </source>
</evidence>
<accession>A0ABN2ZU12</accession>
<dbReference type="Proteomes" id="UP001501771">
    <property type="component" value="Unassembled WGS sequence"/>
</dbReference>
<sequence>MGFAHFGALLLMWDRPRVAVGDTFRAPTRFRGASRPAPIVGTVQRQTEEYLHQWWADRFGIERSAVWASVTARPHGMLGDYPGFFVAWRDAGLHVSLPAGVGPGVERELAGHPVEDLQQPGFWHDFAATRGIEVIGPSTHLYLDVDPGSGGGLRTPTVDELASLRARAGDEDWRESGFADAPADRTFGVHVDGLLVAASNLNLFDGHPRDIGVLVAPEARGRGLAPVVARHAASYAVREHGLARWGARDTNLASLATARRLGFEPFCTQLAMR</sequence>
<organism evidence="2 3">
    <name type="scientific">Nocardioides koreensis</name>
    <dbReference type="NCBI Taxonomy" id="433651"/>
    <lineage>
        <taxon>Bacteria</taxon>
        <taxon>Bacillati</taxon>
        <taxon>Actinomycetota</taxon>
        <taxon>Actinomycetes</taxon>
        <taxon>Propionibacteriales</taxon>
        <taxon>Nocardioidaceae</taxon>
        <taxon>Nocardioides</taxon>
    </lineage>
</organism>
<dbReference type="Pfam" id="PF00583">
    <property type="entry name" value="Acetyltransf_1"/>
    <property type="match status" value="1"/>
</dbReference>
<dbReference type="SUPFAM" id="SSF55729">
    <property type="entry name" value="Acyl-CoA N-acyltransferases (Nat)"/>
    <property type="match status" value="1"/>
</dbReference>
<feature type="domain" description="N-acetyltransferase" evidence="1">
    <location>
        <begin position="143"/>
        <end position="273"/>
    </location>
</feature>
<evidence type="ECO:0000313" key="2">
    <source>
        <dbReference type="EMBL" id="GAA2147528.1"/>
    </source>
</evidence>
<comment type="caution">
    <text evidence="2">The sequence shown here is derived from an EMBL/GenBank/DDBJ whole genome shotgun (WGS) entry which is preliminary data.</text>
</comment>
<dbReference type="EMBL" id="BAAAQR010000007">
    <property type="protein sequence ID" value="GAA2147528.1"/>
    <property type="molecule type" value="Genomic_DNA"/>
</dbReference>
<dbReference type="InterPro" id="IPR016181">
    <property type="entry name" value="Acyl_CoA_acyltransferase"/>
</dbReference>